<evidence type="ECO:0000313" key="4">
    <source>
        <dbReference type="Proteomes" id="UP000001194"/>
    </source>
</evidence>
<dbReference type="HOGENOM" id="CLU_1133748_0_0_1"/>
<dbReference type="Pfam" id="PF09792">
    <property type="entry name" value="But2"/>
    <property type="match status" value="1"/>
</dbReference>
<evidence type="ECO:0000256" key="1">
    <source>
        <dbReference type="SAM" id="MobiDB-lite"/>
    </source>
</evidence>
<dbReference type="OrthoDB" id="3350619at2759"/>
<evidence type="ECO:0000313" key="3">
    <source>
        <dbReference type="EMBL" id="EDR06627.1"/>
    </source>
</evidence>
<dbReference type="RefSeq" id="XP_001882474.1">
    <property type="nucleotide sequence ID" value="XM_001882439.1"/>
</dbReference>
<evidence type="ECO:0000259" key="2">
    <source>
        <dbReference type="Pfam" id="PF09792"/>
    </source>
</evidence>
<reference evidence="3 4" key="1">
    <citation type="journal article" date="2008" name="Nature">
        <title>The genome of Laccaria bicolor provides insights into mycorrhizal symbiosis.</title>
        <authorList>
            <person name="Martin F."/>
            <person name="Aerts A."/>
            <person name="Ahren D."/>
            <person name="Brun A."/>
            <person name="Danchin E.G.J."/>
            <person name="Duchaussoy F."/>
            <person name="Gibon J."/>
            <person name="Kohler A."/>
            <person name="Lindquist E."/>
            <person name="Pereda V."/>
            <person name="Salamov A."/>
            <person name="Shapiro H.J."/>
            <person name="Wuyts J."/>
            <person name="Blaudez D."/>
            <person name="Buee M."/>
            <person name="Brokstein P."/>
            <person name="Canbaeck B."/>
            <person name="Cohen D."/>
            <person name="Courty P.E."/>
            <person name="Coutinho P.M."/>
            <person name="Delaruelle C."/>
            <person name="Detter J.C."/>
            <person name="Deveau A."/>
            <person name="DiFazio S."/>
            <person name="Duplessis S."/>
            <person name="Fraissinet-Tachet L."/>
            <person name="Lucic E."/>
            <person name="Frey-Klett P."/>
            <person name="Fourrey C."/>
            <person name="Feussner I."/>
            <person name="Gay G."/>
            <person name="Grimwood J."/>
            <person name="Hoegger P.J."/>
            <person name="Jain P."/>
            <person name="Kilaru S."/>
            <person name="Labbe J."/>
            <person name="Lin Y.C."/>
            <person name="Legue V."/>
            <person name="Le Tacon F."/>
            <person name="Marmeisse R."/>
            <person name="Melayah D."/>
            <person name="Montanini B."/>
            <person name="Muratet M."/>
            <person name="Nehls U."/>
            <person name="Niculita-Hirzel H."/>
            <person name="Oudot-Le Secq M.P."/>
            <person name="Peter M."/>
            <person name="Quesneville H."/>
            <person name="Rajashekar B."/>
            <person name="Reich M."/>
            <person name="Rouhier N."/>
            <person name="Schmutz J."/>
            <person name="Yin T."/>
            <person name="Chalot M."/>
            <person name="Henrissat B."/>
            <person name="Kuees U."/>
            <person name="Lucas S."/>
            <person name="Van de Peer Y."/>
            <person name="Podila G.K."/>
            <person name="Polle A."/>
            <person name="Pukkila P.J."/>
            <person name="Richardson P.M."/>
            <person name="Rouze P."/>
            <person name="Sanders I.R."/>
            <person name="Stajich J.E."/>
            <person name="Tunlid A."/>
            <person name="Tuskan G."/>
            <person name="Grigoriev I.V."/>
        </authorList>
    </citation>
    <scope>NUCLEOTIDE SEQUENCE [LARGE SCALE GENOMIC DNA]</scope>
    <source>
        <strain evidence="4">S238N-H82 / ATCC MYA-4686</strain>
    </source>
</reference>
<keyword evidence="4" id="KW-1185">Reference proteome</keyword>
<dbReference type="GeneID" id="6078291"/>
<dbReference type="AlphaFoldDB" id="B0DEY2"/>
<dbReference type="InterPro" id="IPR018620">
    <property type="entry name" value="Ubiquitin3-bd_protein_But2_C"/>
</dbReference>
<dbReference type="InParanoid" id="B0DEY2"/>
<accession>B0DEY2</accession>
<organism evidence="4">
    <name type="scientific">Laccaria bicolor (strain S238N-H82 / ATCC MYA-4686)</name>
    <name type="common">Bicoloured deceiver</name>
    <name type="synonym">Laccaria laccata var. bicolor</name>
    <dbReference type="NCBI Taxonomy" id="486041"/>
    <lineage>
        <taxon>Eukaryota</taxon>
        <taxon>Fungi</taxon>
        <taxon>Dikarya</taxon>
        <taxon>Basidiomycota</taxon>
        <taxon>Agaricomycotina</taxon>
        <taxon>Agaricomycetes</taxon>
        <taxon>Agaricomycetidae</taxon>
        <taxon>Agaricales</taxon>
        <taxon>Agaricineae</taxon>
        <taxon>Hydnangiaceae</taxon>
        <taxon>Laccaria</taxon>
    </lineage>
</organism>
<gene>
    <name evidence="3" type="ORF">LACBIDRAFT_294591</name>
</gene>
<proteinExistence type="predicted"/>
<feature type="domain" description="Ubiquitin 3 binding protein But2 C-terminal" evidence="2">
    <location>
        <begin position="106"/>
        <end position="225"/>
    </location>
</feature>
<feature type="region of interest" description="Disordered" evidence="1">
    <location>
        <begin position="64"/>
        <end position="89"/>
    </location>
</feature>
<dbReference type="KEGG" id="lbc:LACBIDRAFT_294591"/>
<dbReference type="Proteomes" id="UP000001194">
    <property type="component" value="Unassembled WGS sequence"/>
</dbReference>
<protein>
    <submittedName>
        <fullName evidence="3">Predicted protein</fullName>
    </submittedName>
</protein>
<dbReference type="EMBL" id="DS547107">
    <property type="protein sequence ID" value="EDR06627.1"/>
    <property type="molecule type" value="Genomic_DNA"/>
</dbReference>
<name>B0DEY2_LACBS</name>
<sequence>MATPYVALPSEPASQRRENERAYYVGSSCWGKISVYMGLHRLHLLVNAFSSGVSLQFVPGASSAGPVTTPEPLPKSQQYPQRELHEETREHDTTLGVVYPDDRHFIISPNITTIVQFRTLDYGMERCTLHASLPDKTDALDPAATIVHPSTLDIWRLNIDYEITRHRPESWKFAPLRKSLFGTFEFPQGEDWASDDFHCRSLSYTTLEFTCSTKTPDCHVDFWQDRASANAHNTLWKYAKSQVAG</sequence>